<accession>A0A8H7ZLV1</accession>
<evidence type="ECO:0000313" key="3">
    <source>
        <dbReference type="Proteomes" id="UP000673691"/>
    </source>
</evidence>
<evidence type="ECO:0000313" key="2">
    <source>
        <dbReference type="EMBL" id="KAG5455590.1"/>
    </source>
</evidence>
<name>A0A8H7ZLV1_9FUNG</name>
<keyword evidence="3" id="KW-1185">Reference proteome</keyword>
<dbReference type="AlphaFoldDB" id="A0A8H7ZLV1"/>
<evidence type="ECO:0000256" key="1">
    <source>
        <dbReference type="SAM" id="MobiDB-lite"/>
    </source>
</evidence>
<feature type="region of interest" description="Disordered" evidence="1">
    <location>
        <begin position="88"/>
        <end position="116"/>
    </location>
</feature>
<protein>
    <submittedName>
        <fullName evidence="2">Uncharacterized protein</fullName>
    </submittedName>
</protein>
<dbReference type="Proteomes" id="UP000673691">
    <property type="component" value="Unassembled WGS sequence"/>
</dbReference>
<organism evidence="2 3">
    <name type="scientific">Olpidium bornovanus</name>
    <dbReference type="NCBI Taxonomy" id="278681"/>
    <lineage>
        <taxon>Eukaryota</taxon>
        <taxon>Fungi</taxon>
        <taxon>Fungi incertae sedis</taxon>
        <taxon>Olpidiomycota</taxon>
        <taxon>Olpidiomycotina</taxon>
        <taxon>Olpidiomycetes</taxon>
        <taxon>Olpidiales</taxon>
        <taxon>Olpidiaceae</taxon>
        <taxon>Olpidium</taxon>
    </lineage>
</organism>
<proteinExistence type="predicted"/>
<sequence length="544" mass="60811">MTPTGLRPPLTSCSPGPWENIIENLAFRTQSSRPDHIKPELIMLQPAAHEGRFNLAISPLCALVGWIDIGKRGSADNGCVHVFATPSPAPSPRLSSCSEASRQHQRNQDLAGAAKHGLVRGKDIHDGVRRARRSNVNCVPGSAVRARARGRPLVRVRVPRRNSTTAGCTRPLAPRADPGPPLHRLRAVSCFLGLRVQTYSERKGEDPAELAEKYPREVPWAFDSAVAMLTSYEAQVVGWYRSELGQSVEPTEDDLRRQWCLQTAIPPAVGLIVAGAGDAPSHLCVFRVLCLPRNKLVPIFVHYDVVKSYAMDVHLLEQMLYASQRSVSRAESIQVSLQESDRALSDCIRPSAQVTDADDDVARRRRRLTELHYEEHLEDVRFRDLVSARRFVETEAANLARVERDIRAAVGDRCAELWCEWAEAKRRKKSGRLFDRQRTLENFWVILHELVRQNSVKPLVSFDAVPPLQPSAADIFANSRCGKESKDEKCSDLNGEGYFAADVLNLRRCPFQRLFGWKLDSFIERLSADEFDMEGTVAHVPGPG</sequence>
<dbReference type="Gene3D" id="3.40.140.10">
    <property type="entry name" value="Cytidine Deaminase, domain 2"/>
    <property type="match status" value="1"/>
</dbReference>
<dbReference type="EMBL" id="JAEFCI010013127">
    <property type="protein sequence ID" value="KAG5455590.1"/>
    <property type="molecule type" value="Genomic_DNA"/>
</dbReference>
<reference evidence="2 3" key="1">
    <citation type="journal article" name="Sci. Rep.">
        <title>Genome-scale phylogenetic analyses confirm Olpidium as the closest living zoosporic fungus to the non-flagellated, terrestrial fungi.</title>
        <authorList>
            <person name="Chang Y."/>
            <person name="Rochon D."/>
            <person name="Sekimoto S."/>
            <person name="Wang Y."/>
            <person name="Chovatia M."/>
            <person name="Sandor L."/>
            <person name="Salamov A."/>
            <person name="Grigoriev I.V."/>
            <person name="Stajich J.E."/>
            <person name="Spatafora J.W."/>
        </authorList>
    </citation>
    <scope>NUCLEOTIDE SEQUENCE [LARGE SCALE GENOMIC DNA]</scope>
    <source>
        <strain evidence="2">S191</strain>
    </source>
</reference>
<comment type="caution">
    <text evidence="2">The sequence shown here is derived from an EMBL/GenBank/DDBJ whole genome shotgun (WGS) entry which is preliminary data.</text>
</comment>
<gene>
    <name evidence="2" type="ORF">BJ554DRAFT_4952</name>
</gene>